<organism evidence="1 2">
    <name type="scientific">Heliorestis convoluta</name>
    <dbReference type="NCBI Taxonomy" id="356322"/>
    <lineage>
        <taxon>Bacteria</taxon>
        <taxon>Bacillati</taxon>
        <taxon>Bacillota</taxon>
        <taxon>Clostridia</taxon>
        <taxon>Eubacteriales</taxon>
        <taxon>Heliobacteriaceae</taxon>
        <taxon>Heliorestis</taxon>
    </lineage>
</organism>
<proteinExistence type="predicted"/>
<protein>
    <submittedName>
        <fullName evidence="1">Uncharacterized protein</fullName>
    </submittedName>
</protein>
<dbReference type="AlphaFoldDB" id="A0A5Q2MZN3"/>
<dbReference type="KEGG" id="hcv:FTV88_0223"/>
<accession>A0A5Q2MZN3</accession>
<dbReference type="EMBL" id="CP045875">
    <property type="protein sequence ID" value="QGG46402.1"/>
    <property type="molecule type" value="Genomic_DNA"/>
</dbReference>
<dbReference type="Proteomes" id="UP000366051">
    <property type="component" value="Chromosome"/>
</dbReference>
<keyword evidence="2" id="KW-1185">Reference proteome</keyword>
<evidence type="ECO:0000313" key="2">
    <source>
        <dbReference type="Proteomes" id="UP000366051"/>
    </source>
</evidence>
<sequence>MPFFLCFEGYLLSTKKPFPFPCLLRALVKFPNAIQFAETTEHGKKVEITID</sequence>
<evidence type="ECO:0000313" key="1">
    <source>
        <dbReference type="EMBL" id="QGG46402.1"/>
    </source>
</evidence>
<reference evidence="2" key="1">
    <citation type="submission" date="2019-11" db="EMBL/GenBank/DDBJ databases">
        <title>Genome sequence of Heliorestis convoluta strain HH, an alkaliphilic and minimalistic phototrophic bacterium from a soda lake in Egypt.</title>
        <authorList>
            <person name="Dewey E.D."/>
            <person name="Stokes L.M."/>
            <person name="Burchell B.M."/>
            <person name="Shaffer K.N."/>
            <person name="Huntington A.M."/>
            <person name="Baker J.M."/>
            <person name="Nadendla S."/>
            <person name="Giglio M.G."/>
            <person name="Touchman J.W."/>
            <person name="Blankenship R.E."/>
            <person name="Madigan M.T."/>
            <person name="Sattley W.M."/>
        </authorList>
    </citation>
    <scope>NUCLEOTIDE SEQUENCE [LARGE SCALE GENOMIC DNA]</scope>
    <source>
        <strain evidence="2">HH</strain>
    </source>
</reference>
<name>A0A5Q2MZN3_9FIRM</name>
<gene>
    <name evidence="1" type="ORF">FTV88_0223</name>
</gene>